<dbReference type="AlphaFoldDB" id="A0A813MNL5"/>
<dbReference type="InterPro" id="IPR036322">
    <property type="entry name" value="WD40_repeat_dom_sf"/>
</dbReference>
<dbReference type="InterPro" id="IPR056456">
    <property type="entry name" value="Beta-prop_IFT80_2nd"/>
</dbReference>
<dbReference type="Pfam" id="PF23335">
    <property type="entry name" value="Beta-prop_IFT80_2nd"/>
    <property type="match status" value="1"/>
</dbReference>
<keyword evidence="8" id="KW-1185">Reference proteome</keyword>
<dbReference type="EMBL" id="CAJNOC010000188">
    <property type="protein sequence ID" value="CAF0724455.1"/>
    <property type="molecule type" value="Genomic_DNA"/>
</dbReference>
<feature type="repeat" description="WD" evidence="4">
    <location>
        <begin position="103"/>
        <end position="135"/>
    </location>
</feature>
<keyword evidence="2" id="KW-0969">Cilium</keyword>
<keyword evidence="3" id="KW-0966">Cell projection</keyword>
<evidence type="ECO:0008006" key="9">
    <source>
        <dbReference type="Google" id="ProtNLM"/>
    </source>
</evidence>
<evidence type="ECO:0000313" key="7">
    <source>
        <dbReference type="EMBL" id="CAF0724455.1"/>
    </source>
</evidence>
<reference evidence="7" key="1">
    <citation type="submission" date="2021-02" db="EMBL/GenBank/DDBJ databases">
        <authorList>
            <person name="Nowell W R."/>
        </authorList>
    </citation>
    <scope>NUCLEOTIDE SEQUENCE</scope>
    <source>
        <strain evidence="7">Ploen Becks lab</strain>
    </source>
</reference>
<comment type="caution">
    <text evidence="7">The sequence shown here is derived from an EMBL/GenBank/DDBJ whole genome shotgun (WGS) entry which is preliminary data.</text>
</comment>
<dbReference type="PANTHER" id="PTHR24098:SF0">
    <property type="entry name" value="OUTER SEGMENT 5"/>
    <property type="match status" value="1"/>
</dbReference>
<evidence type="ECO:0000259" key="5">
    <source>
        <dbReference type="Pfam" id="PF23335"/>
    </source>
</evidence>
<feature type="domain" description="IFT80/172/WDR35 TPR" evidence="6">
    <location>
        <begin position="615"/>
        <end position="761"/>
    </location>
</feature>
<dbReference type="FunFam" id="2.130.10.10:FF:000298">
    <property type="entry name" value="Intraflagellar transport 80 homolog (Chlamydomonas)"/>
    <property type="match status" value="1"/>
</dbReference>
<feature type="repeat" description="WD" evidence="4">
    <location>
        <begin position="185"/>
        <end position="217"/>
    </location>
</feature>
<dbReference type="Gene3D" id="1.25.40.470">
    <property type="match status" value="1"/>
</dbReference>
<organism evidence="7 8">
    <name type="scientific">Brachionus calyciflorus</name>
    <dbReference type="NCBI Taxonomy" id="104777"/>
    <lineage>
        <taxon>Eukaryota</taxon>
        <taxon>Metazoa</taxon>
        <taxon>Spiralia</taxon>
        <taxon>Gnathifera</taxon>
        <taxon>Rotifera</taxon>
        <taxon>Eurotatoria</taxon>
        <taxon>Monogononta</taxon>
        <taxon>Pseudotrocha</taxon>
        <taxon>Ploima</taxon>
        <taxon>Brachionidae</taxon>
        <taxon>Brachionus</taxon>
    </lineage>
</organism>
<dbReference type="InterPro" id="IPR015943">
    <property type="entry name" value="WD40/YVTN_repeat-like_dom_sf"/>
</dbReference>
<comment type="subcellular location">
    <subcellularLocation>
        <location evidence="1">Cell projection</location>
        <location evidence="1">Cilium</location>
    </subcellularLocation>
</comment>
<dbReference type="GO" id="GO:0005929">
    <property type="term" value="C:cilium"/>
    <property type="evidence" value="ECO:0007669"/>
    <property type="project" value="UniProtKB-SubCell"/>
</dbReference>
<dbReference type="SMART" id="SM00320">
    <property type="entry name" value="WD40"/>
    <property type="match status" value="6"/>
</dbReference>
<protein>
    <recommendedName>
        <fullName evidence="9">Intraflagellar transport 80</fullName>
    </recommendedName>
</protein>
<dbReference type="PROSITE" id="PS50294">
    <property type="entry name" value="WD_REPEATS_REGION"/>
    <property type="match status" value="2"/>
</dbReference>
<dbReference type="PANTHER" id="PTHR24098">
    <property type="entry name" value="OUTER SEGMENT 5"/>
    <property type="match status" value="1"/>
</dbReference>
<dbReference type="OrthoDB" id="408728at2759"/>
<accession>A0A813MNL5</accession>
<evidence type="ECO:0000256" key="4">
    <source>
        <dbReference type="PROSITE-ProRule" id="PRU00221"/>
    </source>
</evidence>
<dbReference type="PROSITE" id="PS50082">
    <property type="entry name" value="WD_REPEATS_2"/>
    <property type="match status" value="2"/>
</dbReference>
<evidence type="ECO:0000256" key="1">
    <source>
        <dbReference type="ARBA" id="ARBA00004138"/>
    </source>
</evidence>
<evidence type="ECO:0000313" key="8">
    <source>
        <dbReference type="Proteomes" id="UP000663879"/>
    </source>
</evidence>
<evidence type="ECO:0000256" key="2">
    <source>
        <dbReference type="ARBA" id="ARBA00023069"/>
    </source>
</evidence>
<dbReference type="GO" id="GO:0060271">
    <property type="term" value="P:cilium assembly"/>
    <property type="evidence" value="ECO:0007669"/>
    <property type="project" value="TreeGrafter"/>
</dbReference>
<gene>
    <name evidence="7" type="ORF">OXX778_LOCUS2414</name>
</gene>
<name>A0A813MNL5_9BILA</name>
<dbReference type="GO" id="GO:0030992">
    <property type="term" value="C:intraciliary transport particle B"/>
    <property type="evidence" value="ECO:0007669"/>
    <property type="project" value="TreeGrafter"/>
</dbReference>
<dbReference type="InterPro" id="IPR001680">
    <property type="entry name" value="WD40_rpt"/>
</dbReference>
<evidence type="ECO:0000259" key="6">
    <source>
        <dbReference type="Pfam" id="PF23387"/>
    </source>
</evidence>
<evidence type="ECO:0000256" key="3">
    <source>
        <dbReference type="ARBA" id="ARBA00023273"/>
    </source>
</evidence>
<dbReference type="Pfam" id="PF23387">
    <property type="entry name" value="TPR_IFT80_172"/>
    <property type="match status" value="1"/>
</dbReference>
<dbReference type="FunFam" id="2.130.10.10:FF:001115">
    <property type="entry name" value="Intraflagellar transport 80 homolog (Chlamydomonas)"/>
    <property type="match status" value="1"/>
</dbReference>
<dbReference type="Pfam" id="PF00400">
    <property type="entry name" value="WD40"/>
    <property type="match status" value="3"/>
</dbReference>
<proteinExistence type="predicted"/>
<dbReference type="Gene3D" id="2.130.10.10">
    <property type="entry name" value="YVTN repeat-like/Quinoprotein amine dehydrogenase"/>
    <property type="match status" value="2"/>
</dbReference>
<keyword evidence="4" id="KW-0853">WD repeat</keyword>
<sequence>MRFKLTIPNQPKHNEPVNCVGWTSADEVYSLGDDHVIMKSNLINNEAQKLVELSPDVFPTDMHWFPKSVGGGKKAGVPEIFAIGTADGKFMIMSKNGKTEKSAEAHKGACICLRWSYDGTMLVTGGEDGQVKLWSKSGMLRSALTQSSGPVYSIAWSADNDSVLFCSGKTLTIKPLSASAKQNTWKAHDGIILKCDWNPVNNLIISGGEDCRYKVWDSYGRQLYSSYMHEYPITCLSWAPDGELFAIGSYNTLRLADKLGWSYSLEKPNIGSIFSMSWSSDSTQIACGCGSGQVVIGNLIERRLEWRHFEIIVTDTKHIKVRNCENDAKEDLDLKDRVIKMSAGFGYLIIITPTQCYIYSVKSFNTPAITELKEACVTLIVQSEKNFLLIDGGGIYVYSYDGRLVSSPKWQGMRTEILNINNVSISNDTIAVRDSDHKNVYFFEINGKLIGDGKPMTHMVEISEIALDQAGNANERKLAFVDKNRDLYIANVRAIGNNRKICKLGSNIHNFVWNDAYNMLAGIADSRFTIWYFPNIVYVDKNLLQRSIYQRDASDFGKNPALVNFLGNHVTMRTADGSIIHSIIPPFASVLLAYISSNKWEDALKLCRFVKDQSLWTILAGAAIYNKDLDTASHAYAALNEVDKVEYIEYIKESPNKDIKNAETALLCGNFQDAEGILLQSNLIFRAIMLNLYQYNWERALELAVKYQNYVEIVIGFRQRYLEEYEKKETLKMFLKYKKEVDVDMDMISSLIEKEYIKEREARPSESSGLSRKY</sequence>
<dbReference type="FunFam" id="1.25.40.470:FF:000007">
    <property type="entry name" value="Intraflagellar transport 80 homolog (Chlamydomonas)"/>
    <property type="match status" value="1"/>
</dbReference>
<dbReference type="InterPro" id="IPR056157">
    <property type="entry name" value="TPR_IFT80_172_dom"/>
</dbReference>
<feature type="domain" description="IFT80 second beta-propeller" evidence="5">
    <location>
        <begin position="301"/>
        <end position="587"/>
    </location>
</feature>
<dbReference type="SUPFAM" id="SSF50978">
    <property type="entry name" value="WD40 repeat-like"/>
    <property type="match status" value="2"/>
</dbReference>
<dbReference type="Proteomes" id="UP000663879">
    <property type="component" value="Unassembled WGS sequence"/>
</dbReference>